<organism evidence="2 3">
    <name type="scientific">Rhizoclosmatium globosum</name>
    <dbReference type="NCBI Taxonomy" id="329046"/>
    <lineage>
        <taxon>Eukaryota</taxon>
        <taxon>Fungi</taxon>
        <taxon>Fungi incertae sedis</taxon>
        <taxon>Chytridiomycota</taxon>
        <taxon>Chytridiomycota incertae sedis</taxon>
        <taxon>Chytridiomycetes</taxon>
        <taxon>Chytridiales</taxon>
        <taxon>Chytriomycetaceae</taxon>
        <taxon>Rhizoclosmatium</taxon>
    </lineage>
</organism>
<evidence type="ECO:0000313" key="3">
    <source>
        <dbReference type="Proteomes" id="UP000193642"/>
    </source>
</evidence>
<evidence type="ECO:0000313" key="2">
    <source>
        <dbReference type="EMBL" id="ORY39076.1"/>
    </source>
</evidence>
<dbReference type="Proteomes" id="UP000193642">
    <property type="component" value="Unassembled WGS sequence"/>
</dbReference>
<dbReference type="AlphaFoldDB" id="A0A1Y2BWE2"/>
<keyword evidence="3" id="KW-1185">Reference proteome</keyword>
<evidence type="ECO:0000256" key="1">
    <source>
        <dbReference type="SAM" id="MobiDB-lite"/>
    </source>
</evidence>
<reference evidence="2 3" key="1">
    <citation type="submission" date="2016-07" db="EMBL/GenBank/DDBJ databases">
        <title>Pervasive Adenine N6-methylation of Active Genes in Fungi.</title>
        <authorList>
            <consortium name="DOE Joint Genome Institute"/>
            <person name="Mondo S.J."/>
            <person name="Dannebaum R.O."/>
            <person name="Kuo R.C."/>
            <person name="Labutti K."/>
            <person name="Haridas S."/>
            <person name="Kuo A."/>
            <person name="Salamov A."/>
            <person name="Ahrendt S.R."/>
            <person name="Lipzen A."/>
            <person name="Sullivan W."/>
            <person name="Andreopoulos W.B."/>
            <person name="Clum A."/>
            <person name="Lindquist E."/>
            <person name="Daum C."/>
            <person name="Ramamoorthy G.K."/>
            <person name="Gryganskyi A."/>
            <person name="Culley D."/>
            <person name="Magnuson J.K."/>
            <person name="James T.Y."/>
            <person name="O'Malley M.A."/>
            <person name="Stajich J.E."/>
            <person name="Spatafora J.W."/>
            <person name="Visel A."/>
            <person name="Grigoriev I.V."/>
        </authorList>
    </citation>
    <scope>NUCLEOTIDE SEQUENCE [LARGE SCALE GENOMIC DNA]</scope>
    <source>
        <strain evidence="2 3">JEL800</strain>
    </source>
</reference>
<accession>A0A1Y2BWE2</accession>
<name>A0A1Y2BWE2_9FUNG</name>
<sequence>MLRRRQLQRRLLQRSQRLLFQKRSPRQRRPLFPKPNQLPKRLQRSQLSPLLLKRKLQKSRKLPRRRRLLPREQLHLEAKLRRRRRMLQRRLLLQKKPLLHQKSSSFSKKSASDH</sequence>
<feature type="region of interest" description="Disordered" evidence="1">
    <location>
        <begin position="92"/>
        <end position="114"/>
    </location>
</feature>
<gene>
    <name evidence="2" type="ORF">BCR33DRAFT_417496</name>
</gene>
<dbReference type="EMBL" id="MCGO01000041">
    <property type="protein sequence ID" value="ORY39076.1"/>
    <property type="molecule type" value="Genomic_DNA"/>
</dbReference>
<comment type="caution">
    <text evidence="2">The sequence shown here is derived from an EMBL/GenBank/DDBJ whole genome shotgun (WGS) entry which is preliminary data.</text>
</comment>
<proteinExistence type="predicted"/>
<feature type="region of interest" description="Disordered" evidence="1">
    <location>
        <begin position="13"/>
        <end position="48"/>
    </location>
</feature>
<protein>
    <submittedName>
        <fullName evidence="2">Uncharacterized protein</fullName>
    </submittedName>
</protein>